<evidence type="ECO:0000256" key="11">
    <source>
        <dbReference type="ARBA" id="ARBA00022989"/>
    </source>
</evidence>
<dbReference type="PROSITE" id="PS51003">
    <property type="entry name" value="CYTB_CTER"/>
    <property type="match status" value="1"/>
</dbReference>
<dbReference type="InterPro" id="IPR027387">
    <property type="entry name" value="Cytb/b6-like_sf"/>
</dbReference>
<geneLocation type="mitochondrion" evidence="22"/>
<dbReference type="PIRSF" id="PIRSF038885">
    <property type="entry name" value="COB"/>
    <property type="match status" value="1"/>
</dbReference>
<evidence type="ECO:0000256" key="4">
    <source>
        <dbReference type="ARBA" id="ARBA00022448"/>
    </source>
</evidence>
<feature type="domain" description="Cytochrome b/b6 N-terminal region profile" evidence="20">
    <location>
        <begin position="1"/>
        <end position="206"/>
    </location>
</feature>
<keyword evidence="13" id="KW-0830">Ubiquinone</keyword>
<feature type="binding site" description="axial binding residue" evidence="18">
    <location>
        <position position="80"/>
    </location>
    <ligand>
        <name>heme b</name>
        <dbReference type="ChEBI" id="CHEBI:60344"/>
        <label>b562</label>
    </ligand>
    <ligandPart>
        <name>Fe</name>
        <dbReference type="ChEBI" id="CHEBI:18248"/>
    </ligandPart>
</feature>
<feature type="domain" description="Cytochrome b/b6 C-terminal region profile" evidence="21">
    <location>
        <begin position="207"/>
        <end position="374"/>
    </location>
</feature>
<keyword evidence="7 19" id="KW-0812">Transmembrane</keyword>
<evidence type="ECO:0000256" key="13">
    <source>
        <dbReference type="ARBA" id="ARBA00023075"/>
    </source>
</evidence>
<organism evidence="22">
    <name type="scientific">Glycera americana</name>
    <name type="common">American bloodworm</name>
    <dbReference type="NCBI Taxonomy" id="37469"/>
    <lineage>
        <taxon>Eukaryota</taxon>
        <taxon>Metazoa</taxon>
        <taxon>Spiralia</taxon>
        <taxon>Lophotrochozoa</taxon>
        <taxon>Annelida</taxon>
        <taxon>Polychaeta</taxon>
        <taxon>Errantia</taxon>
        <taxon>Phyllodocida</taxon>
        <taxon>Glyceridae</taxon>
        <taxon>Glycera</taxon>
    </lineage>
</organism>
<feature type="transmembrane region" description="Helical" evidence="19">
    <location>
        <begin position="344"/>
        <end position="365"/>
    </location>
</feature>
<keyword evidence="6 19" id="KW-0679">Respiratory chain</keyword>
<comment type="cofactor">
    <cofactor evidence="19">
        <name>heme b</name>
        <dbReference type="ChEBI" id="CHEBI:60344"/>
    </cofactor>
    <text evidence="19">Binds 2 heme groups non-covalently.</text>
</comment>
<keyword evidence="10 19" id="KW-0249">Electron transport</keyword>
<evidence type="ECO:0000256" key="16">
    <source>
        <dbReference type="ARBA" id="ARBA00061233"/>
    </source>
</evidence>
<dbReference type="InterPro" id="IPR048260">
    <property type="entry name" value="Cytochrome_b_C_euk/bac"/>
</dbReference>
<feature type="transmembrane region" description="Helical" evidence="19">
    <location>
        <begin position="137"/>
        <end position="154"/>
    </location>
</feature>
<dbReference type="GO" id="GO:0046872">
    <property type="term" value="F:metal ion binding"/>
    <property type="evidence" value="ECO:0007669"/>
    <property type="project" value="UniProtKB-UniRule"/>
</dbReference>
<evidence type="ECO:0000313" key="22">
    <source>
        <dbReference type="EMBL" id="ALS46261.1"/>
    </source>
</evidence>
<dbReference type="GO" id="GO:0008121">
    <property type="term" value="F:quinol-cytochrome-c reductase activity"/>
    <property type="evidence" value="ECO:0007669"/>
    <property type="project" value="InterPro"/>
</dbReference>
<dbReference type="CDD" id="cd00290">
    <property type="entry name" value="cytochrome_b_C"/>
    <property type="match status" value="1"/>
</dbReference>
<reference evidence="22" key="1">
    <citation type="journal article" date="2015" name="Genome Biol. Evol.">
        <title>The Utility of Genome Skimming for Phylogenomic Analyses as Demonstrated for Glycerid Relationships (Annelida, Glyceridae).</title>
        <authorList>
            <person name="Richter S."/>
            <person name="Schwarz F."/>
            <person name="Hering L."/>
            <person name="Boggemann M."/>
            <person name="Bleidorn C."/>
        </authorList>
    </citation>
    <scope>NUCLEOTIDE SEQUENCE</scope>
    <source>
        <strain evidence="22">FS23</strain>
        <tissue evidence="22">Body wall</tissue>
    </source>
</reference>
<dbReference type="Pfam" id="PF00032">
    <property type="entry name" value="Cytochrom_B_C"/>
    <property type="match status" value="1"/>
</dbReference>
<feature type="transmembrane region" description="Helical" evidence="19">
    <location>
        <begin position="110"/>
        <end position="130"/>
    </location>
</feature>
<feature type="transmembrane region" description="Helical" evidence="19">
    <location>
        <begin position="285"/>
        <end position="304"/>
    </location>
</feature>
<dbReference type="InterPro" id="IPR036150">
    <property type="entry name" value="Cyt_b/b6_C_sf"/>
</dbReference>
<dbReference type="PANTHER" id="PTHR19271:SF16">
    <property type="entry name" value="CYTOCHROME B"/>
    <property type="match status" value="1"/>
</dbReference>
<dbReference type="EMBL" id="KT989330">
    <property type="protein sequence ID" value="ALS46261.1"/>
    <property type="molecule type" value="Genomic_DNA"/>
</dbReference>
<evidence type="ECO:0000256" key="17">
    <source>
        <dbReference type="PIRSR" id="PIRSR038885-1"/>
    </source>
</evidence>
<dbReference type="Pfam" id="PF00033">
    <property type="entry name" value="Cytochrome_B"/>
    <property type="match status" value="1"/>
</dbReference>
<dbReference type="FunFam" id="1.20.810.10:FF:000002">
    <property type="entry name" value="Cytochrome b"/>
    <property type="match status" value="1"/>
</dbReference>
<accession>A0A0U2VS76</accession>
<comment type="subcellular location">
    <subcellularLocation>
        <location evidence="2">Mitochondrion inner membrane</location>
        <topology evidence="2">Multi-pass membrane protein</topology>
    </subcellularLocation>
</comment>
<evidence type="ECO:0000256" key="5">
    <source>
        <dbReference type="ARBA" id="ARBA00022617"/>
    </source>
</evidence>
<sequence>MRKTHPAIKIASNAMVDLPAPPNLSIWWNFGSMLGLCLVIQIATGLFLAMHYTPHVELAFSSVAHISRDVNYGWMLRNMHANGSSWFFICLYLHVGRGLYYGSYVMLETWNLGVMILILVMATAFMGYVLPWGQMSFWGATVITNLFSAIPYVGKALVEWLWGGFAVDNATLNRFFALHFLLPFVITGAVILHLLFLHQTGSNNPLGVNSNYSKIPFHIYYTTKDITGFLVMLLTLLMIVMFTPNLLGDPENFIPANPLVTPIHIMPEWYFLWAYAILRSIPNKLGGVVAMFAAILILFILPFINHPNMKGMMFYPLNQILYWSMVSNAILLTWIGGRPVELPYEWLGQIFTALYFMFYLANPLITKLWEKLYI</sequence>
<dbReference type="GO" id="GO:0006122">
    <property type="term" value="P:mitochondrial electron transport, ubiquinol to cytochrome c"/>
    <property type="evidence" value="ECO:0007669"/>
    <property type="project" value="TreeGrafter"/>
</dbReference>
<gene>
    <name evidence="22" type="primary">cob</name>
</gene>
<evidence type="ECO:0000256" key="15">
    <source>
        <dbReference type="ARBA" id="ARBA00023136"/>
    </source>
</evidence>
<feature type="transmembrane region" description="Helical" evidence="19">
    <location>
        <begin position="26"/>
        <end position="49"/>
    </location>
</feature>
<feature type="binding site" description="axial binding residue" evidence="18">
    <location>
        <position position="179"/>
    </location>
    <ligand>
        <name>heme b</name>
        <dbReference type="ChEBI" id="CHEBI:60344"/>
        <label>b562</label>
    </ligand>
    <ligandPart>
        <name>Fe</name>
        <dbReference type="ChEBI" id="CHEBI:18248"/>
    </ligandPart>
</feature>
<keyword evidence="11 19" id="KW-1133">Transmembrane helix</keyword>
<dbReference type="PROSITE" id="PS51002">
    <property type="entry name" value="CYTB_NTER"/>
    <property type="match status" value="1"/>
</dbReference>
<protein>
    <recommendedName>
        <fullName evidence="3 19">Cytochrome b</fullName>
    </recommendedName>
</protein>
<feature type="transmembrane region" description="Helical" evidence="19">
    <location>
        <begin position="85"/>
        <end position="104"/>
    </location>
</feature>
<dbReference type="InterPro" id="IPR048259">
    <property type="entry name" value="Cytochrome_b_N_euk/bac"/>
</dbReference>
<evidence type="ECO:0000259" key="20">
    <source>
        <dbReference type="PROSITE" id="PS51002"/>
    </source>
</evidence>
<evidence type="ECO:0000256" key="7">
    <source>
        <dbReference type="ARBA" id="ARBA00022692"/>
    </source>
</evidence>
<feature type="binding site" description="axial binding residue" evidence="18">
    <location>
        <position position="193"/>
    </location>
    <ligand>
        <name>heme b</name>
        <dbReference type="ChEBI" id="CHEBI:60344"/>
        <label>b566</label>
    </ligand>
    <ligandPart>
        <name>Fe</name>
        <dbReference type="ChEBI" id="CHEBI:18248"/>
    </ligandPart>
</feature>
<comment type="similarity">
    <text evidence="16 19">Belongs to the cytochrome b family.</text>
</comment>
<dbReference type="Gene3D" id="1.20.810.10">
    <property type="entry name" value="Cytochrome Bc1 Complex, Chain C"/>
    <property type="match status" value="1"/>
</dbReference>
<keyword evidence="15 19" id="KW-0472">Membrane</keyword>
<evidence type="ECO:0000256" key="19">
    <source>
        <dbReference type="RuleBase" id="RU362117"/>
    </source>
</evidence>
<evidence type="ECO:0000256" key="18">
    <source>
        <dbReference type="PIRSR" id="PIRSR038885-2"/>
    </source>
</evidence>
<evidence type="ECO:0000256" key="10">
    <source>
        <dbReference type="ARBA" id="ARBA00022982"/>
    </source>
</evidence>
<dbReference type="InterPro" id="IPR016174">
    <property type="entry name" value="Di-haem_cyt_TM"/>
</dbReference>
<feature type="transmembrane region" description="Helical" evidence="19">
    <location>
        <begin position="174"/>
        <end position="197"/>
    </location>
</feature>
<keyword evidence="14 19" id="KW-0496">Mitochondrion</keyword>
<evidence type="ECO:0000256" key="9">
    <source>
        <dbReference type="ARBA" id="ARBA00022792"/>
    </source>
</evidence>
<dbReference type="GO" id="GO:0045275">
    <property type="term" value="C:respiratory chain complex III"/>
    <property type="evidence" value="ECO:0007669"/>
    <property type="project" value="InterPro"/>
</dbReference>
<dbReference type="InterPro" id="IPR005797">
    <property type="entry name" value="Cyt_b/b6_N"/>
</dbReference>
<dbReference type="PANTHER" id="PTHR19271">
    <property type="entry name" value="CYTOCHROME B"/>
    <property type="match status" value="1"/>
</dbReference>
<comment type="function">
    <text evidence="1 19">Component of the ubiquinol-cytochrome c reductase complex (complex III or cytochrome b-c1 complex) that is part of the mitochondrial respiratory chain. The b-c1 complex mediates electron transfer from ubiquinol to cytochrome c. Contributes to the generation of a proton gradient across the mitochondrial membrane that is then used for ATP synthesis.</text>
</comment>
<dbReference type="GO" id="GO:0005743">
    <property type="term" value="C:mitochondrial inner membrane"/>
    <property type="evidence" value="ECO:0007669"/>
    <property type="project" value="UniProtKB-SubCell"/>
</dbReference>
<keyword evidence="4 19" id="KW-0813">Transport</keyword>
<dbReference type="GO" id="GO:0016491">
    <property type="term" value="F:oxidoreductase activity"/>
    <property type="evidence" value="ECO:0007669"/>
    <property type="project" value="UniProtKB-UniRule"/>
</dbReference>
<evidence type="ECO:0000256" key="2">
    <source>
        <dbReference type="ARBA" id="ARBA00004448"/>
    </source>
</evidence>
<keyword evidence="8 18" id="KW-0479">Metal-binding</keyword>
<dbReference type="SUPFAM" id="SSF81342">
    <property type="entry name" value="Transmembrane di-heme cytochromes"/>
    <property type="match status" value="1"/>
</dbReference>
<proteinExistence type="inferred from homology"/>
<name>A0A0U2VS76_9ANNE</name>
<feature type="transmembrane region" description="Helical" evidence="19">
    <location>
        <begin position="259"/>
        <end position="278"/>
    </location>
</feature>
<dbReference type="AlphaFoldDB" id="A0A0U2VS76"/>
<evidence type="ECO:0000256" key="1">
    <source>
        <dbReference type="ARBA" id="ARBA00002566"/>
    </source>
</evidence>
<keyword evidence="12 18" id="KW-0408">Iron</keyword>
<feature type="transmembrane region" description="Helical" evidence="19">
    <location>
        <begin position="320"/>
        <end position="337"/>
    </location>
</feature>
<evidence type="ECO:0000259" key="21">
    <source>
        <dbReference type="PROSITE" id="PS51003"/>
    </source>
</evidence>
<comment type="cofactor">
    <cofactor evidence="18">
        <name>heme</name>
        <dbReference type="ChEBI" id="CHEBI:30413"/>
    </cofactor>
    <text evidence="18">Binds 2 heme groups non-covalently.</text>
</comment>
<keyword evidence="9" id="KW-0999">Mitochondrion inner membrane</keyword>
<evidence type="ECO:0000256" key="14">
    <source>
        <dbReference type="ARBA" id="ARBA00023128"/>
    </source>
</evidence>
<evidence type="ECO:0000256" key="3">
    <source>
        <dbReference type="ARBA" id="ARBA00013531"/>
    </source>
</evidence>
<evidence type="ECO:0000256" key="6">
    <source>
        <dbReference type="ARBA" id="ARBA00022660"/>
    </source>
</evidence>
<feature type="binding site" description="axial binding residue" evidence="18">
    <location>
        <position position="94"/>
    </location>
    <ligand>
        <name>heme b</name>
        <dbReference type="ChEBI" id="CHEBI:60344"/>
        <label>b566</label>
    </ligand>
    <ligandPart>
        <name>Fe</name>
        <dbReference type="ChEBI" id="CHEBI:18248"/>
    </ligandPart>
</feature>
<evidence type="ECO:0000256" key="12">
    <source>
        <dbReference type="ARBA" id="ARBA00023004"/>
    </source>
</evidence>
<keyword evidence="5 18" id="KW-0349">Heme</keyword>
<dbReference type="CDD" id="cd00284">
    <property type="entry name" value="Cytochrome_b_N"/>
    <property type="match status" value="1"/>
</dbReference>
<evidence type="ECO:0000256" key="8">
    <source>
        <dbReference type="ARBA" id="ARBA00022723"/>
    </source>
</evidence>
<dbReference type="InterPro" id="IPR005798">
    <property type="entry name" value="Cyt_b/b6_C"/>
</dbReference>
<feature type="transmembrane region" description="Helical" evidence="19">
    <location>
        <begin position="226"/>
        <end position="247"/>
    </location>
</feature>
<dbReference type="InterPro" id="IPR030689">
    <property type="entry name" value="Cytochrome_b"/>
</dbReference>
<feature type="binding site" evidence="17">
    <location>
        <position position="198"/>
    </location>
    <ligand>
        <name>a ubiquinone</name>
        <dbReference type="ChEBI" id="CHEBI:16389"/>
    </ligand>
</feature>
<dbReference type="SUPFAM" id="SSF81648">
    <property type="entry name" value="a domain/subunit of cytochrome bc1 complex (Ubiquinol-cytochrome c reductase)"/>
    <property type="match status" value="1"/>
</dbReference>